<dbReference type="EMBL" id="VRSV01000002">
    <property type="protein sequence ID" value="TXK10192.1"/>
    <property type="molecule type" value="Genomic_DNA"/>
</dbReference>
<gene>
    <name evidence="1" type="ORF">FVP77_15175</name>
</gene>
<reference evidence="1 2" key="1">
    <citation type="submission" date="2019-08" db="EMBL/GenBank/DDBJ databases">
        <authorList>
            <person name="Dong K."/>
        </authorList>
    </citation>
    <scope>NUCLEOTIDE SEQUENCE [LARGE SCALE GENOMIC DNA]</scope>
    <source>
        <strain evidence="1 2">JCM14558</strain>
    </source>
</reference>
<sequence length="217" mass="24117">MTLREELIGRPAAPPRPAPYRLLAPAGWRRVPADVLTDVFGETAVERLKDADRPDLVLQMRGMLSQLRRSLRSTHVFEAYLPPTLDGDPQPAVLTVAPFVRPSDVSWADAVGRAAQGAEVVQPDFTATSMWRWTNDHSERRGTDEPAIRTRAQHYVVPVGVDAPERRGLHFVHTVLAADDTQPALSDDALTPTRLTELLLETGDVILSTFRWVDVED</sequence>
<evidence type="ECO:0000313" key="1">
    <source>
        <dbReference type="EMBL" id="TXK10192.1"/>
    </source>
</evidence>
<dbReference type="AlphaFoldDB" id="A0A5C8HY43"/>
<accession>A0A5C8HY43</accession>
<organism evidence="1 2">
    <name type="scientific">Microbacterium hatanonis</name>
    <dbReference type="NCBI Taxonomy" id="404366"/>
    <lineage>
        <taxon>Bacteria</taxon>
        <taxon>Bacillati</taxon>
        <taxon>Actinomycetota</taxon>
        <taxon>Actinomycetes</taxon>
        <taxon>Micrococcales</taxon>
        <taxon>Microbacteriaceae</taxon>
        <taxon>Microbacterium</taxon>
    </lineage>
</organism>
<comment type="caution">
    <text evidence="1">The sequence shown here is derived from an EMBL/GenBank/DDBJ whole genome shotgun (WGS) entry which is preliminary data.</text>
</comment>
<keyword evidence="2" id="KW-1185">Reference proteome</keyword>
<dbReference type="RefSeq" id="WP_147895388.1">
    <property type="nucleotide sequence ID" value="NZ_BAAANR010000001.1"/>
</dbReference>
<dbReference type="Proteomes" id="UP000321034">
    <property type="component" value="Unassembled WGS sequence"/>
</dbReference>
<dbReference type="OrthoDB" id="5004058at2"/>
<proteinExistence type="predicted"/>
<name>A0A5C8HY43_9MICO</name>
<protein>
    <submittedName>
        <fullName evidence="1">Uncharacterized protein</fullName>
    </submittedName>
</protein>
<evidence type="ECO:0000313" key="2">
    <source>
        <dbReference type="Proteomes" id="UP000321034"/>
    </source>
</evidence>